<dbReference type="SUPFAM" id="SSF46689">
    <property type="entry name" value="Homeodomain-like"/>
    <property type="match status" value="1"/>
</dbReference>
<reference evidence="9 10" key="1">
    <citation type="submission" date="2019-01" db="EMBL/GenBank/DDBJ databases">
        <title>Oerskovia turbata Genome sequencing and assembly.</title>
        <authorList>
            <person name="Dou T."/>
        </authorList>
    </citation>
    <scope>NUCLEOTIDE SEQUENCE [LARGE SCALE GENOMIC DNA]</scope>
    <source>
        <strain evidence="8 9">JCM12123</strain>
        <strain evidence="7 10">JCM3160</strain>
    </source>
</reference>
<dbReference type="PROSITE" id="PS01081">
    <property type="entry name" value="HTH_TETR_1"/>
    <property type="match status" value="1"/>
</dbReference>
<evidence type="ECO:0000256" key="3">
    <source>
        <dbReference type="ARBA" id="ARBA00023125"/>
    </source>
</evidence>
<dbReference type="EMBL" id="SDJR01000013">
    <property type="protein sequence ID" value="RXR22342.1"/>
    <property type="molecule type" value="Genomic_DNA"/>
</dbReference>
<sequence>MTMANTLPTRDRIVETAFRLFLTQGYENTSTVQLVAATGLSKGAIYHHFRDKEEIRSAAVEHFLLRYVAPPASEEGEDAPLGLAATLHHVADAYARVLETVAALTDDPLAYHRFVLAAAPGLRETLQDAVGQVRDALTDAARTSQDDGTVTTALPPERVAENAAALVEGAGLLWSVDPRGSARDRLRAAVDDHLLLLSGTSTGTAS</sequence>
<dbReference type="PANTHER" id="PTHR47506">
    <property type="entry name" value="TRANSCRIPTIONAL REGULATORY PROTEIN"/>
    <property type="match status" value="1"/>
</dbReference>
<dbReference type="InterPro" id="IPR001647">
    <property type="entry name" value="HTH_TetR"/>
</dbReference>
<dbReference type="Proteomes" id="UP000289805">
    <property type="component" value="Unassembled WGS sequence"/>
</dbReference>
<dbReference type="InterPro" id="IPR009057">
    <property type="entry name" value="Homeodomain-like_sf"/>
</dbReference>
<proteinExistence type="predicted"/>
<evidence type="ECO:0000256" key="1">
    <source>
        <dbReference type="ARBA" id="ARBA00022491"/>
    </source>
</evidence>
<feature type="DNA-binding region" description="H-T-H motif" evidence="5">
    <location>
        <begin position="30"/>
        <end position="49"/>
    </location>
</feature>
<keyword evidence="1" id="KW-0678">Repressor</keyword>
<keyword evidence="4" id="KW-0804">Transcription</keyword>
<feature type="domain" description="HTH tetR-type" evidence="6">
    <location>
        <begin position="7"/>
        <end position="67"/>
    </location>
</feature>
<evidence type="ECO:0000259" key="6">
    <source>
        <dbReference type="PROSITE" id="PS50977"/>
    </source>
</evidence>
<dbReference type="InterPro" id="IPR039538">
    <property type="entry name" value="BetI_C"/>
</dbReference>
<dbReference type="Proteomes" id="UP000290517">
    <property type="component" value="Unassembled WGS sequence"/>
</dbReference>
<comment type="caution">
    <text evidence="8">The sequence shown here is derived from an EMBL/GenBank/DDBJ whole genome shotgun (WGS) entry which is preliminary data.</text>
</comment>
<evidence type="ECO:0000256" key="2">
    <source>
        <dbReference type="ARBA" id="ARBA00023015"/>
    </source>
</evidence>
<dbReference type="GO" id="GO:0003677">
    <property type="term" value="F:DNA binding"/>
    <property type="evidence" value="ECO:0007669"/>
    <property type="project" value="UniProtKB-UniRule"/>
</dbReference>
<dbReference type="Pfam" id="PF13977">
    <property type="entry name" value="TetR_C_6"/>
    <property type="match status" value="1"/>
</dbReference>
<dbReference type="Gene3D" id="1.10.357.10">
    <property type="entry name" value="Tetracycline Repressor, domain 2"/>
    <property type="match status" value="1"/>
</dbReference>
<dbReference type="InterPro" id="IPR036271">
    <property type="entry name" value="Tet_transcr_reg_TetR-rel_C_sf"/>
</dbReference>
<accession>A0A4Q1KQW0</accession>
<dbReference type="Pfam" id="PF00440">
    <property type="entry name" value="TetR_N"/>
    <property type="match status" value="1"/>
</dbReference>
<name>A0A4Q1KQW0_9CELL</name>
<evidence type="ECO:0000313" key="7">
    <source>
        <dbReference type="EMBL" id="RXR22342.1"/>
    </source>
</evidence>
<dbReference type="PROSITE" id="PS50977">
    <property type="entry name" value="HTH_TETR_2"/>
    <property type="match status" value="1"/>
</dbReference>
<dbReference type="EMBL" id="SDJQ01000018">
    <property type="protein sequence ID" value="RXR32407.1"/>
    <property type="molecule type" value="Genomic_DNA"/>
</dbReference>
<evidence type="ECO:0000313" key="8">
    <source>
        <dbReference type="EMBL" id="RXR32407.1"/>
    </source>
</evidence>
<organism evidence="8 9">
    <name type="scientific">Oerskovia turbata</name>
    <dbReference type="NCBI Taxonomy" id="1713"/>
    <lineage>
        <taxon>Bacteria</taxon>
        <taxon>Bacillati</taxon>
        <taxon>Actinomycetota</taxon>
        <taxon>Actinomycetes</taxon>
        <taxon>Micrococcales</taxon>
        <taxon>Cellulomonadaceae</taxon>
        <taxon>Oerskovia</taxon>
    </lineage>
</organism>
<dbReference type="STRING" id="1713.GCA_000718325_03166"/>
<dbReference type="AlphaFoldDB" id="A0A4Q1KQW0"/>
<dbReference type="PRINTS" id="PR00455">
    <property type="entry name" value="HTHTETR"/>
</dbReference>
<evidence type="ECO:0000256" key="5">
    <source>
        <dbReference type="PROSITE-ProRule" id="PRU00335"/>
    </source>
</evidence>
<evidence type="ECO:0000313" key="10">
    <source>
        <dbReference type="Proteomes" id="UP000290517"/>
    </source>
</evidence>
<evidence type="ECO:0000313" key="9">
    <source>
        <dbReference type="Proteomes" id="UP000289805"/>
    </source>
</evidence>
<gene>
    <name evidence="7" type="ORF">EQW73_16490</name>
    <name evidence="8" type="ORF">EQW78_13925</name>
</gene>
<evidence type="ECO:0000256" key="4">
    <source>
        <dbReference type="ARBA" id="ARBA00023163"/>
    </source>
</evidence>
<keyword evidence="10" id="KW-1185">Reference proteome</keyword>
<dbReference type="SUPFAM" id="SSF48498">
    <property type="entry name" value="Tetracyclin repressor-like, C-terminal domain"/>
    <property type="match status" value="1"/>
</dbReference>
<dbReference type="InterPro" id="IPR023772">
    <property type="entry name" value="DNA-bd_HTH_TetR-type_CS"/>
</dbReference>
<protein>
    <submittedName>
        <fullName evidence="8">TetR/AcrR family transcriptional regulator</fullName>
    </submittedName>
</protein>
<keyword evidence="3 5" id="KW-0238">DNA-binding</keyword>
<dbReference type="OrthoDB" id="3196926at2"/>
<keyword evidence="2" id="KW-0805">Transcription regulation</keyword>
<dbReference type="PANTHER" id="PTHR47506:SF1">
    <property type="entry name" value="HTH-TYPE TRANSCRIPTIONAL REGULATOR YJDC"/>
    <property type="match status" value="1"/>
</dbReference>